<dbReference type="EMBL" id="JAPFRF010000003">
    <property type="protein sequence ID" value="KAJ7338910.1"/>
    <property type="molecule type" value="Genomic_DNA"/>
</dbReference>
<sequence>MADISMLRLFKTYLESTPQLILQIYIIMTSDNCTFSQYVSIMVSFSSISCATADYQISLRKSLPDKNIFSTMSSKLMYFSYKLLTLTSWILSIALVTVLNVKASLILLGVLWLGGISWVFKHHTSFCKSKAAEVAYRIIVGIILMFTFFNIKGENTKMAQFVYYATRVLMTIAIVAACMFWKSLFNGKIYQSFVIAAVVASLVLGLVSLSVYYKFFHPSNYYAKDVIDGQGGERNETCRIKRFLVQ</sequence>
<dbReference type="InterPro" id="IPR050895">
    <property type="entry name" value="XK-related_scramblase"/>
</dbReference>
<proteinExistence type="inferred from homology"/>
<feature type="transmembrane region" description="Helical" evidence="7">
    <location>
        <begin position="193"/>
        <end position="213"/>
    </location>
</feature>
<organism evidence="8 9">
    <name type="scientific">Phrynocephalus forsythii</name>
    <dbReference type="NCBI Taxonomy" id="171643"/>
    <lineage>
        <taxon>Eukaryota</taxon>
        <taxon>Metazoa</taxon>
        <taxon>Chordata</taxon>
        <taxon>Craniata</taxon>
        <taxon>Vertebrata</taxon>
        <taxon>Euteleostomi</taxon>
        <taxon>Lepidosauria</taxon>
        <taxon>Squamata</taxon>
        <taxon>Bifurcata</taxon>
        <taxon>Unidentata</taxon>
        <taxon>Episquamata</taxon>
        <taxon>Toxicofera</taxon>
        <taxon>Iguania</taxon>
        <taxon>Acrodonta</taxon>
        <taxon>Agamidae</taxon>
        <taxon>Agaminae</taxon>
        <taxon>Phrynocephalus</taxon>
    </lineage>
</organism>
<dbReference type="OrthoDB" id="8190653at2759"/>
<evidence type="ECO:0000256" key="5">
    <source>
        <dbReference type="ARBA" id="ARBA00022989"/>
    </source>
</evidence>
<dbReference type="PANTHER" id="PTHR16024:SF13">
    <property type="entry name" value="XK-RELATED PROTEIN 9"/>
    <property type="match status" value="1"/>
</dbReference>
<comment type="similarity">
    <text evidence="2 7">Belongs to the XK family.</text>
</comment>
<keyword evidence="6 7" id="KW-0472">Membrane</keyword>
<evidence type="ECO:0000313" key="9">
    <source>
        <dbReference type="Proteomes" id="UP001142489"/>
    </source>
</evidence>
<evidence type="ECO:0000256" key="2">
    <source>
        <dbReference type="ARBA" id="ARBA00008789"/>
    </source>
</evidence>
<keyword evidence="4 7" id="KW-0812">Transmembrane</keyword>
<dbReference type="Proteomes" id="UP001142489">
    <property type="component" value="Unassembled WGS sequence"/>
</dbReference>
<feature type="transmembrane region" description="Helical" evidence="7">
    <location>
        <begin position="161"/>
        <end position="181"/>
    </location>
</feature>
<evidence type="ECO:0000256" key="1">
    <source>
        <dbReference type="ARBA" id="ARBA00004651"/>
    </source>
</evidence>
<evidence type="ECO:0000256" key="6">
    <source>
        <dbReference type="ARBA" id="ARBA00023136"/>
    </source>
</evidence>
<keyword evidence="3" id="KW-1003">Cell membrane</keyword>
<comment type="subcellular location">
    <subcellularLocation>
        <location evidence="1">Cell membrane</location>
        <topology evidence="1">Multi-pass membrane protein</topology>
    </subcellularLocation>
    <subcellularLocation>
        <location evidence="7">Membrane</location>
        <topology evidence="7">Multi-pass membrane protein</topology>
    </subcellularLocation>
</comment>
<feature type="transmembrane region" description="Helical" evidence="7">
    <location>
        <begin position="103"/>
        <end position="120"/>
    </location>
</feature>
<gene>
    <name evidence="8" type="ORF">JRQ81_012812</name>
</gene>
<keyword evidence="5 7" id="KW-1133">Transmembrane helix</keyword>
<keyword evidence="9" id="KW-1185">Reference proteome</keyword>
<evidence type="ECO:0000313" key="8">
    <source>
        <dbReference type="EMBL" id="KAJ7338910.1"/>
    </source>
</evidence>
<protein>
    <recommendedName>
        <fullName evidence="7">XK-related protein</fullName>
    </recommendedName>
</protein>
<comment type="caution">
    <text evidence="8">The sequence shown here is derived from an EMBL/GenBank/DDBJ whole genome shotgun (WGS) entry which is preliminary data.</text>
</comment>
<evidence type="ECO:0000256" key="7">
    <source>
        <dbReference type="RuleBase" id="RU910716"/>
    </source>
</evidence>
<dbReference type="PANTHER" id="PTHR16024">
    <property type="entry name" value="XK-RELATED PROTEIN"/>
    <property type="match status" value="1"/>
</dbReference>
<evidence type="ECO:0000256" key="3">
    <source>
        <dbReference type="ARBA" id="ARBA00022475"/>
    </source>
</evidence>
<accession>A0A9Q0Y4G6</accession>
<feature type="transmembrane region" description="Helical" evidence="7">
    <location>
        <begin position="76"/>
        <end position="97"/>
    </location>
</feature>
<dbReference type="GO" id="GO:0005886">
    <property type="term" value="C:plasma membrane"/>
    <property type="evidence" value="ECO:0007669"/>
    <property type="project" value="UniProtKB-SubCell"/>
</dbReference>
<reference evidence="8" key="1">
    <citation type="journal article" date="2023" name="DNA Res.">
        <title>Chromosome-level genome assembly of Phrynocephalus forsythii using third-generation DNA sequencing and Hi-C analysis.</title>
        <authorList>
            <person name="Qi Y."/>
            <person name="Zhao W."/>
            <person name="Zhao Y."/>
            <person name="Niu C."/>
            <person name="Cao S."/>
            <person name="Zhang Y."/>
        </authorList>
    </citation>
    <scope>NUCLEOTIDE SEQUENCE</scope>
    <source>
        <tissue evidence="8">Muscle</tissue>
    </source>
</reference>
<dbReference type="Pfam" id="PF09815">
    <property type="entry name" value="XK-related"/>
    <property type="match status" value="1"/>
</dbReference>
<evidence type="ECO:0000256" key="4">
    <source>
        <dbReference type="ARBA" id="ARBA00022692"/>
    </source>
</evidence>
<dbReference type="AlphaFoldDB" id="A0A9Q0Y4G6"/>
<feature type="transmembrane region" description="Helical" evidence="7">
    <location>
        <begin position="132"/>
        <end position="149"/>
    </location>
</feature>
<dbReference type="InterPro" id="IPR018629">
    <property type="entry name" value="XK-rel"/>
</dbReference>
<name>A0A9Q0Y4G6_9SAUR</name>